<dbReference type="InParanoid" id="A0A2R2MNC1"/>
<dbReference type="InterPro" id="IPR043502">
    <property type="entry name" value="DNA/RNA_pol_sf"/>
</dbReference>
<dbReference type="InterPro" id="IPR000477">
    <property type="entry name" value="RT_dom"/>
</dbReference>
<evidence type="ECO:0000256" key="1">
    <source>
        <dbReference type="SAM" id="MobiDB-lite"/>
    </source>
</evidence>
<dbReference type="STRING" id="7574.A0A2R2MNC1"/>
<feature type="region of interest" description="Disordered" evidence="1">
    <location>
        <begin position="1"/>
        <end position="42"/>
    </location>
</feature>
<dbReference type="Pfam" id="PF00078">
    <property type="entry name" value="RVT_1"/>
    <property type="match status" value="1"/>
</dbReference>
<dbReference type="PROSITE" id="PS50878">
    <property type="entry name" value="RT_POL"/>
    <property type="match status" value="1"/>
</dbReference>
<keyword evidence="3" id="KW-1185">Reference proteome</keyword>
<dbReference type="RefSeq" id="XP_023931700.1">
    <property type="nucleotide sequence ID" value="XM_024075932.1"/>
</dbReference>
<name>A0A2R2MNC1_LINAN</name>
<organism evidence="3 4">
    <name type="scientific">Lingula anatina</name>
    <name type="common">Brachiopod</name>
    <name type="synonym">Lingula unguis</name>
    <dbReference type="NCBI Taxonomy" id="7574"/>
    <lineage>
        <taxon>Eukaryota</taxon>
        <taxon>Metazoa</taxon>
        <taxon>Spiralia</taxon>
        <taxon>Lophotrochozoa</taxon>
        <taxon>Brachiopoda</taxon>
        <taxon>Linguliformea</taxon>
        <taxon>Lingulata</taxon>
        <taxon>Lingulida</taxon>
        <taxon>Linguloidea</taxon>
        <taxon>Lingulidae</taxon>
        <taxon>Lingula</taxon>
    </lineage>
</organism>
<dbReference type="Pfam" id="PF14529">
    <property type="entry name" value="Exo_endo_phos_2"/>
    <property type="match status" value="1"/>
</dbReference>
<dbReference type="SUPFAM" id="SSF56219">
    <property type="entry name" value="DNase I-like"/>
    <property type="match status" value="1"/>
</dbReference>
<protein>
    <submittedName>
        <fullName evidence="4">Uncharacterized protein LOC106162426</fullName>
    </submittedName>
</protein>
<evidence type="ECO:0000313" key="3">
    <source>
        <dbReference type="Proteomes" id="UP000085678"/>
    </source>
</evidence>
<dbReference type="InterPro" id="IPR005135">
    <property type="entry name" value="Endo/exonuclease/phosphatase"/>
</dbReference>
<dbReference type="PANTHER" id="PTHR19446">
    <property type="entry name" value="REVERSE TRANSCRIPTASES"/>
    <property type="match status" value="1"/>
</dbReference>
<dbReference type="AlphaFoldDB" id="A0A2R2MNC1"/>
<dbReference type="CDD" id="cd01650">
    <property type="entry name" value="RT_nLTR_like"/>
    <property type="match status" value="1"/>
</dbReference>
<dbReference type="GeneID" id="106162426"/>
<evidence type="ECO:0000259" key="2">
    <source>
        <dbReference type="PROSITE" id="PS50878"/>
    </source>
</evidence>
<dbReference type="KEGG" id="lak:106162426"/>
<reference evidence="4" key="1">
    <citation type="submission" date="2025-08" db="UniProtKB">
        <authorList>
            <consortium name="RefSeq"/>
        </authorList>
    </citation>
    <scope>IDENTIFICATION</scope>
    <source>
        <tissue evidence="4">Gonads</tissue>
    </source>
</reference>
<feature type="domain" description="Reverse transcriptase" evidence="2">
    <location>
        <begin position="476"/>
        <end position="654"/>
    </location>
</feature>
<gene>
    <name evidence="4" type="primary">LOC106162426</name>
</gene>
<dbReference type="Proteomes" id="UP000085678">
    <property type="component" value="Unplaced"/>
</dbReference>
<proteinExistence type="predicted"/>
<dbReference type="SUPFAM" id="SSF56672">
    <property type="entry name" value="DNA/RNA polymerases"/>
    <property type="match status" value="1"/>
</dbReference>
<dbReference type="GO" id="GO:0003824">
    <property type="term" value="F:catalytic activity"/>
    <property type="evidence" value="ECO:0007669"/>
    <property type="project" value="InterPro"/>
</dbReference>
<dbReference type="OrthoDB" id="6276549at2759"/>
<accession>A0A2R2MNC1</accession>
<dbReference type="InterPro" id="IPR036691">
    <property type="entry name" value="Endo/exonu/phosph_ase_sf"/>
</dbReference>
<evidence type="ECO:0000313" key="4">
    <source>
        <dbReference type="RefSeq" id="XP_023931700.1"/>
    </source>
</evidence>
<sequence>MKRPINTRPPVPSRTNALNLGGDPGSDQQSAGGAKNLWVSKDHPTSRPVKNFNIITYNIRTLKNNERLAELETELQDSGVKWHVIGLSEVYAPTSSRPDVEVEELYEEVQRQLTKDCHYHIVMGDFNAKIGIKSDEQERATGKFGSGERNERGDLFIEWATANNLKIMNTVYKKKISRRWTWQSPDGCTRNEIDYIMTNRPNIFTDVKVLNRLDAGSDHRAIMGVIRINVRKDRQKCLSNPSKKRPSIEQLVIKKDEFQILLTNRFSALELEGEDGVDEMNDRITTTILECASEVAPASKIKDSKLSTETRILMKKRRMMKKMEVNNNRDIRNNIEYAELDKTIKKKTREDIRKQNMKKIAETIENGKSMKRAKRSFQLGQDRMLTLLDKDENELTTQDQILERVEEFYGELYDSNKEIEITTKACDLPDITAWEVESAVQKMKNGKAAGNDNIKAEMVKAGGDILSQELARLFTKCLHLKEIPVAWKNANMIIMFKKGNRKDIKNYRPICFLSNLYKIYTKILTERLTRQLDEAQPKEQAGFRGQYTTTDHMHTVNQLKEKCLEYNIPLCVAFVDYEKAFNSVETQYILASLQDLGIEDGYIDVLRDIYTDSSVTVKLHKTTNKIRIKKGVRQGDTISPKLFTAALERLQTTS</sequence>
<dbReference type="Gene3D" id="3.60.10.10">
    <property type="entry name" value="Endonuclease/exonuclease/phosphatase"/>
    <property type="match status" value="1"/>
</dbReference>